<dbReference type="InterPro" id="IPR012948">
    <property type="entry name" value="AARP2CN"/>
</dbReference>
<comment type="caution">
    <text evidence="13">The sequence shown here is derived from an EMBL/GenBank/DDBJ whole genome shotgun (WGS) entry which is preliminary data.</text>
</comment>
<feature type="non-terminal residue" evidence="13">
    <location>
        <position position="1"/>
    </location>
</feature>
<keyword evidence="7" id="KW-0342">GTP-binding</keyword>
<evidence type="ECO:0000313" key="14">
    <source>
        <dbReference type="Proteomes" id="UP001558652"/>
    </source>
</evidence>
<dbReference type="SMART" id="SM00785">
    <property type="entry name" value="AARP2CN"/>
    <property type="match status" value="1"/>
</dbReference>
<feature type="region of interest" description="Disordered" evidence="11">
    <location>
        <begin position="419"/>
        <end position="474"/>
    </location>
</feature>
<keyword evidence="14" id="KW-1185">Reference proteome</keyword>
<dbReference type="PROSITE" id="PS51714">
    <property type="entry name" value="G_BMS1"/>
    <property type="match status" value="1"/>
</dbReference>
<gene>
    <name evidence="13" type="ORF">AAG570_009103</name>
</gene>
<protein>
    <recommendedName>
        <fullName evidence="12">Bms1-type G domain-containing protein</fullName>
    </recommendedName>
</protein>
<dbReference type="InterPro" id="IPR027417">
    <property type="entry name" value="P-loop_NTPase"/>
</dbReference>
<dbReference type="InterPro" id="IPR039761">
    <property type="entry name" value="Bms1/Tsr1"/>
</dbReference>
<dbReference type="GO" id="GO:0032040">
    <property type="term" value="C:small-subunit processome"/>
    <property type="evidence" value="ECO:0007669"/>
    <property type="project" value="UniProtKB-ARBA"/>
</dbReference>
<feature type="region of interest" description="Disordered" evidence="11">
    <location>
        <begin position="1"/>
        <end position="24"/>
    </location>
</feature>
<proteinExistence type="inferred from homology"/>
<accession>A0ABD0Z5M6</accession>
<keyword evidence="2" id="KW-0690">Ribosome biogenesis</keyword>
<comment type="subcellular location">
    <subcellularLocation>
        <location evidence="1">Nucleus</location>
        <location evidence="1">Nucleolus</location>
    </subcellularLocation>
</comment>
<comment type="similarity">
    <text evidence="10">Belongs to the TRAFAC class translation factor GTPase superfamily. Bms1-like GTPase family. BMS1 subfamily.</text>
</comment>
<evidence type="ECO:0000256" key="1">
    <source>
        <dbReference type="ARBA" id="ARBA00004604"/>
    </source>
</evidence>
<keyword evidence="4" id="KW-0547">Nucleotide-binding</keyword>
<dbReference type="EMBL" id="JBFDAA010000003">
    <property type="protein sequence ID" value="KAL1139042.1"/>
    <property type="molecule type" value="Genomic_DNA"/>
</dbReference>
<evidence type="ECO:0000256" key="3">
    <source>
        <dbReference type="ARBA" id="ARBA00022553"/>
    </source>
</evidence>
<evidence type="ECO:0000256" key="5">
    <source>
        <dbReference type="ARBA" id="ARBA00022801"/>
    </source>
</evidence>
<feature type="domain" description="Bms1-type G" evidence="12">
    <location>
        <begin position="63"/>
        <end position="227"/>
    </location>
</feature>
<evidence type="ECO:0000313" key="13">
    <source>
        <dbReference type="EMBL" id="KAL1139042.1"/>
    </source>
</evidence>
<evidence type="ECO:0000256" key="9">
    <source>
        <dbReference type="ARBA" id="ARBA00049117"/>
    </source>
</evidence>
<dbReference type="GO" id="GO:0016787">
    <property type="term" value="F:hydrolase activity"/>
    <property type="evidence" value="ECO:0007669"/>
    <property type="project" value="UniProtKB-KW"/>
</dbReference>
<evidence type="ECO:0000256" key="4">
    <source>
        <dbReference type="ARBA" id="ARBA00022741"/>
    </source>
</evidence>
<evidence type="ECO:0000256" key="8">
    <source>
        <dbReference type="ARBA" id="ARBA00023242"/>
    </source>
</evidence>
<organism evidence="13 14">
    <name type="scientific">Ranatra chinensis</name>
    <dbReference type="NCBI Taxonomy" id="642074"/>
    <lineage>
        <taxon>Eukaryota</taxon>
        <taxon>Metazoa</taxon>
        <taxon>Ecdysozoa</taxon>
        <taxon>Arthropoda</taxon>
        <taxon>Hexapoda</taxon>
        <taxon>Insecta</taxon>
        <taxon>Pterygota</taxon>
        <taxon>Neoptera</taxon>
        <taxon>Paraneoptera</taxon>
        <taxon>Hemiptera</taxon>
        <taxon>Heteroptera</taxon>
        <taxon>Panheteroptera</taxon>
        <taxon>Nepomorpha</taxon>
        <taxon>Nepidae</taxon>
        <taxon>Ranatrinae</taxon>
        <taxon>Ranatra</taxon>
    </lineage>
</organism>
<evidence type="ECO:0000256" key="10">
    <source>
        <dbReference type="ARBA" id="ARBA00061391"/>
    </source>
</evidence>
<evidence type="ECO:0000259" key="12">
    <source>
        <dbReference type="PROSITE" id="PS51714"/>
    </source>
</evidence>
<reference evidence="13 14" key="1">
    <citation type="submission" date="2024-07" db="EMBL/GenBank/DDBJ databases">
        <title>Chromosome-level genome assembly of the water stick insect Ranatra chinensis (Heteroptera: Nepidae).</title>
        <authorList>
            <person name="Liu X."/>
        </authorList>
    </citation>
    <scope>NUCLEOTIDE SEQUENCE [LARGE SCALE GENOMIC DNA]</scope>
    <source>
        <strain evidence="13">Cailab_2021Rc</strain>
        <tissue evidence="13">Muscle</tissue>
    </source>
</reference>
<evidence type="ECO:0000256" key="11">
    <source>
        <dbReference type="SAM" id="MobiDB-lite"/>
    </source>
</evidence>
<keyword evidence="8" id="KW-0539">Nucleus</keyword>
<dbReference type="AlphaFoldDB" id="A0ABD0Z5M6"/>
<feature type="compositionally biased region" description="Acidic residues" evidence="11">
    <location>
        <begin position="426"/>
        <end position="436"/>
    </location>
</feature>
<dbReference type="SUPFAM" id="SSF52540">
    <property type="entry name" value="P-loop containing nucleoside triphosphate hydrolases"/>
    <property type="match status" value="1"/>
</dbReference>
<dbReference type="FunFam" id="3.40.50.300:FF:000105">
    <property type="entry name" value="BMS1 ribosome biogenesis factor"/>
    <property type="match status" value="1"/>
</dbReference>
<dbReference type="InterPro" id="IPR030387">
    <property type="entry name" value="G_Bms1/Tsr1_dom"/>
</dbReference>
<dbReference type="Gene3D" id="3.40.50.300">
    <property type="entry name" value="P-loop containing nucleotide triphosphate hydrolases"/>
    <property type="match status" value="1"/>
</dbReference>
<dbReference type="GO" id="GO:0005654">
    <property type="term" value="C:nucleoplasm"/>
    <property type="evidence" value="ECO:0007669"/>
    <property type="project" value="UniProtKB-ARBA"/>
</dbReference>
<dbReference type="InterPro" id="IPR037875">
    <property type="entry name" value="Bms1_N"/>
</dbReference>
<evidence type="ECO:0000256" key="7">
    <source>
        <dbReference type="ARBA" id="ARBA00023134"/>
    </source>
</evidence>
<comment type="catalytic activity">
    <reaction evidence="9">
        <text>GTP + H2O = GDP + phosphate + H(+)</text>
        <dbReference type="Rhea" id="RHEA:19669"/>
        <dbReference type="ChEBI" id="CHEBI:15377"/>
        <dbReference type="ChEBI" id="CHEBI:15378"/>
        <dbReference type="ChEBI" id="CHEBI:37565"/>
        <dbReference type="ChEBI" id="CHEBI:43474"/>
        <dbReference type="ChEBI" id="CHEBI:58189"/>
    </reaction>
    <physiologicalReaction direction="left-to-right" evidence="9">
        <dbReference type="Rhea" id="RHEA:19670"/>
    </physiologicalReaction>
</comment>
<evidence type="ECO:0000256" key="6">
    <source>
        <dbReference type="ARBA" id="ARBA00022840"/>
    </source>
</evidence>
<evidence type="ECO:0000256" key="2">
    <source>
        <dbReference type="ARBA" id="ARBA00022517"/>
    </source>
</evidence>
<dbReference type="Pfam" id="PF08142">
    <property type="entry name" value="AARP2CN"/>
    <property type="match status" value="1"/>
</dbReference>
<name>A0ABD0Z5M6_9HEMI</name>
<dbReference type="GO" id="GO:0042274">
    <property type="term" value="P:ribosomal small subunit biogenesis"/>
    <property type="evidence" value="ECO:0007669"/>
    <property type="project" value="UniProtKB-ARBA"/>
</dbReference>
<feature type="compositionally biased region" description="Basic residues" evidence="11">
    <location>
        <begin position="1"/>
        <end position="11"/>
    </location>
</feature>
<dbReference type="PANTHER" id="PTHR12858">
    <property type="entry name" value="RIBOSOME BIOGENESIS PROTEIN"/>
    <property type="match status" value="1"/>
</dbReference>
<dbReference type="GO" id="GO:0005525">
    <property type="term" value="F:GTP binding"/>
    <property type="evidence" value="ECO:0007669"/>
    <property type="project" value="UniProtKB-KW"/>
</dbReference>
<sequence>GRKAEKKKLKKDHNEELGAKQRNPKAFTFNSAIRAERRFRRTQDLQSKKEHIPVVDRTTLEPPPILVAIVGPPKVGKSTLIHSLIKSYTRQPLSSIKGPVTIVSGKKRRITLFECNNDINSMVDIAKVADLVLLLIDASFGFEMEIFEFLNICQVHGMPKVMGVLTHLDMLKRAKKLQRTKKLLKRRFWTEVYAGAKLFYLSGILHGEYLRNEIKNLARFISVMKFRPLTWQTTHPYVLADRMEDLTPPEQLRTDPKCERSISLYGYMRGIPMNKNSYIHIPGCGDFLLHDICFLPDPCPLPEQIKKRSLIEKERLVYAPFSGVGGIIYDKDAVYIEVSGSKTNKQVFYTNEPGQDLIRSLLETRETINEKLAKSKLRLFSHSKPMYRCFQTENDKLIQAKVKAALRAIEANKDTSKVDKWSDCSSESDEEPNEDESSSKVEIESSVPWDNTGLDESSSDSSDTEPEANTDLNWKSNLAQKAAKAFFERQSTNANLWKQVYGIYLYFKTSEPTCSEQNDVKQDGDVGGLFTIVKEKQENILKSKETLDGFDSSKYVILQKRDWSCPEIQDTIKDCFVTGKWNKGEDASELLKLDDMDDPEEELFGDFEDLETGEKYVSKDSGGGENIVDICYTYFEIKLTLSNHSRWCCFDIYIVKPPQYHPQ</sequence>
<keyword evidence="6" id="KW-0067">ATP-binding</keyword>
<dbReference type="Proteomes" id="UP001558652">
    <property type="component" value="Unassembled WGS sequence"/>
</dbReference>
<keyword evidence="3" id="KW-0597">Phosphoprotein</keyword>
<dbReference type="CDD" id="cd01882">
    <property type="entry name" value="BMS1"/>
    <property type="match status" value="1"/>
</dbReference>
<dbReference type="GO" id="GO:0005524">
    <property type="term" value="F:ATP binding"/>
    <property type="evidence" value="ECO:0007669"/>
    <property type="project" value="UniProtKB-KW"/>
</dbReference>
<dbReference type="PANTHER" id="PTHR12858:SF2">
    <property type="entry name" value="RIBOSOME BIOGENESIS PROTEIN BMS1 HOMOLOG"/>
    <property type="match status" value="1"/>
</dbReference>
<keyword evidence="5" id="KW-0378">Hydrolase</keyword>